<accession>A0A2K9LPT3</accession>
<organism evidence="1 2">
    <name type="scientific">Ketobacter alkanivorans</name>
    <dbReference type="NCBI Taxonomy" id="1917421"/>
    <lineage>
        <taxon>Bacteria</taxon>
        <taxon>Pseudomonadati</taxon>
        <taxon>Pseudomonadota</taxon>
        <taxon>Gammaproteobacteria</taxon>
        <taxon>Pseudomonadales</taxon>
        <taxon>Ketobacteraceae</taxon>
        <taxon>Ketobacter</taxon>
    </lineage>
</organism>
<dbReference type="EMBL" id="CP022684">
    <property type="protein sequence ID" value="AUM14328.1"/>
    <property type="molecule type" value="Genomic_DNA"/>
</dbReference>
<keyword evidence="2" id="KW-1185">Reference proteome</keyword>
<dbReference type="KEGG" id="kak:Kalk_18690"/>
<evidence type="ECO:0000313" key="1">
    <source>
        <dbReference type="EMBL" id="AUM14328.1"/>
    </source>
</evidence>
<name>A0A2K9LPT3_9GAMM</name>
<dbReference type="OrthoDB" id="9157515at2"/>
<dbReference type="AlphaFoldDB" id="A0A2K9LPT3"/>
<proteinExistence type="predicted"/>
<gene>
    <name evidence="1" type="ORF">Kalk_18690</name>
</gene>
<dbReference type="Proteomes" id="UP000235116">
    <property type="component" value="Chromosome"/>
</dbReference>
<evidence type="ECO:0000313" key="2">
    <source>
        <dbReference type="Proteomes" id="UP000235116"/>
    </source>
</evidence>
<dbReference type="RefSeq" id="WP_101895702.1">
    <property type="nucleotide sequence ID" value="NZ_CP022684.1"/>
</dbReference>
<reference evidence="2" key="1">
    <citation type="submission" date="2017-08" db="EMBL/GenBank/DDBJ databases">
        <title>Direct submision.</title>
        <authorList>
            <person name="Kim S.-J."/>
            <person name="Rhee S.-K."/>
        </authorList>
    </citation>
    <scope>NUCLEOTIDE SEQUENCE [LARGE SCALE GENOMIC DNA]</scope>
    <source>
        <strain evidence="2">GI5</strain>
    </source>
</reference>
<protein>
    <submittedName>
        <fullName evidence="1">Uncharacterized protein</fullName>
    </submittedName>
</protein>
<sequence length="402" mass="44676">MVGRGKAKARGAGKSVLGLLSFLKEANDLTPLNQFIFGAGAATEIAIDVVITALTAGAGAALIAGTKLHYLDKFKKLGPLFKKLADIRKKLFKKGKKTGQTGGEIPEQLGKPEALDVDAIRNKALDESIQRKRVNPASFQEVSKLLTDSRNQLKNTEKYDPKYTQAELEHMVEQGTLNERYVVTLQKKKAPEGTVGYKRDSGRTTTWTTTIDQMEKADTDPELLCDPNGMEYDPDAEWEIIVIDQGKYYQQDGGLTFIPNYENTAKLGKQEFGKEISPEQIDRVMSPEYSRQYAEIMEDYKQSGDSPYDKRKVKEYAEKAYMNDPQSKSDFLARHEFTMEIGTNEHFSGDGLTKSTGNSGYLPKGQHGTLETITFEKNPATIAELEKAGAILRIPAKPVRSN</sequence>